<dbReference type="GO" id="GO:0005886">
    <property type="term" value="C:plasma membrane"/>
    <property type="evidence" value="ECO:0007669"/>
    <property type="project" value="UniProtKB-SubCell"/>
</dbReference>
<keyword evidence="2" id="KW-1003">Cell membrane</keyword>
<dbReference type="InterPro" id="IPR050250">
    <property type="entry name" value="Macrolide_Exporter_MacB"/>
</dbReference>
<dbReference type="PANTHER" id="PTHR30572:SF4">
    <property type="entry name" value="ABC TRANSPORTER PERMEASE YTRF"/>
    <property type="match status" value="1"/>
</dbReference>
<evidence type="ECO:0000313" key="12">
    <source>
        <dbReference type="Proteomes" id="UP000002881"/>
    </source>
</evidence>
<dbReference type="EMBL" id="CP003532">
    <property type="protein sequence ID" value="AFK07342.1"/>
    <property type="molecule type" value="Genomic_DNA"/>
</dbReference>
<dbReference type="Proteomes" id="UP000002881">
    <property type="component" value="Chromosome"/>
</dbReference>
<dbReference type="RefSeq" id="WP_014731237.1">
    <property type="nucleotide sequence ID" value="NC_017934.1"/>
</dbReference>
<keyword evidence="3 7" id="KW-0812">Transmembrane</keyword>
<keyword evidence="5 7" id="KW-0472">Membrane</keyword>
<evidence type="ECO:0000256" key="1">
    <source>
        <dbReference type="ARBA" id="ARBA00004651"/>
    </source>
</evidence>
<evidence type="ECO:0000313" key="10">
    <source>
        <dbReference type="EMBL" id="AFK07342.1"/>
    </source>
</evidence>
<feature type="transmembrane region" description="Helical" evidence="7">
    <location>
        <begin position="752"/>
        <end position="774"/>
    </location>
</feature>
<feature type="transmembrane region" description="Helical" evidence="7">
    <location>
        <begin position="344"/>
        <end position="366"/>
    </location>
</feature>
<evidence type="ECO:0000256" key="6">
    <source>
        <dbReference type="ARBA" id="ARBA00038076"/>
    </source>
</evidence>
<feature type="transmembrane region" description="Helical" evidence="7">
    <location>
        <begin position="300"/>
        <end position="324"/>
    </location>
</feature>
<dbReference type="eggNOG" id="COG0577">
    <property type="taxonomic scope" value="Bacteria"/>
</dbReference>
<feature type="domain" description="ABC3 transporter permease C-terminal" evidence="8">
    <location>
        <begin position="250"/>
        <end position="371"/>
    </location>
</feature>
<comment type="subcellular location">
    <subcellularLocation>
        <location evidence="1">Cell membrane</location>
        <topology evidence="1">Multi-pass membrane protein</topology>
    </subcellularLocation>
</comment>
<gene>
    <name evidence="10" type="ORF">Theba_1682</name>
    <name evidence="11" type="ORF">Theba_1749</name>
</gene>
<evidence type="ECO:0000313" key="11">
    <source>
        <dbReference type="EMBL" id="AFK07405.1"/>
    </source>
</evidence>
<feature type="transmembrane region" description="Helical" evidence="7">
    <location>
        <begin position="794"/>
        <end position="816"/>
    </location>
</feature>
<dbReference type="InterPro" id="IPR003838">
    <property type="entry name" value="ABC3_permease_C"/>
</dbReference>
<feature type="domain" description="ABC3 transporter permease C-terminal" evidence="8">
    <location>
        <begin position="709"/>
        <end position="825"/>
    </location>
</feature>
<keyword evidence="4 7" id="KW-1133">Transmembrane helix</keyword>
<dbReference type="STRING" id="660470.Theba_1682"/>
<feature type="transmembrane region" description="Helical" evidence="7">
    <location>
        <begin position="705"/>
        <end position="731"/>
    </location>
</feature>
<dbReference type="InterPro" id="IPR025857">
    <property type="entry name" value="MacB_PCD"/>
</dbReference>
<accession>I2F5Y9</accession>
<dbReference type="PANTHER" id="PTHR30572">
    <property type="entry name" value="MEMBRANE COMPONENT OF TRANSPORTER-RELATED"/>
    <property type="match status" value="1"/>
</dbReference>
<dbReference type="eggNOG" id="COG4591">
    <property type="taxonomic scope" value="Bacteria"/>
</dbReference>
<dbReference type="GeneID" id="87107521"/>
<organism evidence="10 12">
    <name type="scientific">Mesotoga prima MesG1.Ag.4.2</name>
    <dbReference type="NCBI Taxonomy" id="660470"/>
    <lineage>
        <taxon>Bacteria</taxon>
        <taxon>Thermotogati</taxon>
        <taxon>Thermotogota</taxon>
        <taxon>Thermotogae</taxon>
        <taxon>Kosmotogales</taxon>
        <taxon>Kosmotogaceae</taxon>
        <taxon>Mesotoga</taxon>
    </lineage>
</organism>
<dbReference type="HOGENOM" id="CLU_010964_2_1_0"/>
<dbReference type="KEGG" id="mpg:Theba_1749"/>
<comment type="similarity">
    <text evidence="6">Belongs to the ABC-4 integral membrane protein family.</text>
</comment>
<evidence type="ECO:0000256" key="7">
    <source>
        <dbReference type="SAM" id="Phobius"/>
    </source>
</evidence>
<evidence type="ECO:0000256" key="5">
    <source>
        <dbReference type="ARBA" id="ARBA00023136"/>
    </source>
</evidence>
<reference evidence="10 12" key="1">
    <citation type="journal article" date="2012" name="Genome Biol. Evol.">
        <title>Genome Sequence of the Mesophilic Thermotogales Bacterium Mesotoga prima MesG1.Ag.4.2 Reveals the Largest Thermotogales Genome To Date.</title>
        <authorList>
            <person name="Zhaxybayeva O."/>
            <person name="Swithers K.S."/>
            <person name="Foght J."/>
            <person name="Green A.G."/>
            <person name="Bruce D."/>
            <person name="Detter C."/>
            <person name="Han S."/>
            <person name="Teshima H."/>
            <person name="Han J."/>
            <person name="Woyke T."/>
            <person name="Pitluck S."/>
            <person name="Nolan M."/>
            <person name="Ivanova N."/>
            <person name="Pati A."/>
            <person name="Land M.L."/>
            <person name="Dlutek M."/>
            <person name="Doolittle W.F."/>
            <person name="Noll K.M."/>
            <person name="Nesbo C.L."/>
        </authorList>
    </citation>
    <scope>NUCLEOTIDE SEQUENCE [LARGE SCALE GENOMIC DNA]</scope>
    <source>
        <strain evidence="10">MesG1.Ag.4.2</strain>
        <strain evidence="12">mesG1.Ag.4.2</strain>
    </source>
</reference>
<dbReference type="Pfam" id="PF02687">
    <property type="entry name" value="FtsX"/>
    <property type="match status" value="2"/>
</dbReference>
<feature type="domain" description="MacB-like periplasmic core" evidence="9">
    <location>
        <begin position="19"/>
        <end position="182"/>
    </location>
</feature>
<dbReference type="Pfam" id="PF12704">
    <property type="entry name" value="MacB_PCD"/>
    <property type="match status" value="1"/>
</dbReference>
<name>I2F5Y9_9BACT</name>
<feature type="transmembrane region" description="Helical" evidence="7">
    <location>
        <begin position="417"/>
        <end position="438"/>
    </location>
</feature>
<keyword evidence="12" id="KW-1185">Reference proteome</keyword>
<dbReference type="KEGG" id="mpg:Theba_1682"/>
<evidence type="ECO:0000259" key="8">
    <source>
        <dbReference type="Pfam" id="PF02687"/>
    </source>
</evidence>
<protein>
    <submittedName>
        <fullName evidence="10">ABC-type transport system, involved in lipoprotein release, permease component</fullName>
    </submittedName>
</protein>
<evidence type="ECO:0000256" key="2">
    <source>
        <dbReference type="ARBA" id="ARBA00022475"/>
    </source>
</evidence>
<dbReference type="AlphaFoldDB" id="I2F5Y9"/>
<keyword evidence="10" id="KW-0449">Lipoprotein</keyword>
<feature type="transmembrane region" description="Helical" evidence="7">
    <location>
        <begin position="246"/>
        <end position="267"/>
    </location>
</feature>
<dbReference type="GO" id="GO:0022857">
    <property type="term" value="F:transmembrane transporter activity"/>
    <property type="evidence" value="ECO:0007669"/>
    <property type="project" value="TreeGrafter"/>
</dbReference>
<evidence type="ECO:0000256" key="4">
    <source>
        <dbReference type="ARBA" id="ARBA00022989"/>
    </source>
</evidence>
<feature type="transmembrane region" description="Helical" evidence="7">
    <location>
        <begin position="20"/>
        <end position="40"/>
    </location>
</feature>
<evidence type="ECO:0000256" key="3">
    <source>
        <dbReference type="ARBA" id="ARBA00022692"/>
    </source>
</evidence>
<sequence precursor="true">MKRYTELSRKYLSRRLRRTLYTLLGVALAVAFITAIMITFESIEASELQSMENSVGRYHGKVVETSESELMDLKIHVLIEELGIQKIAGTIEFPEERASLFIEEANELTLNLRGKSVKEGRLPERPGEIALDSFSAQLLGITPETGQMVSLDIGGKKRTYEVVGIVSKARQESAMSKAFVEISPEEFSEISEESRVVKNAYFTVEAPNNGIRVAALKVASDLEIRDKTTYNGSLIYFLENLSPVNWPAVVLGLLVAVASMVSIYNTVQISVLERIREFGLLRAAGATPAQIRKVVFRESILVSLVGIPLGLATGVLLSFAIALYAGSQLTGLGGFATMISPLSLLLGAILGFLSVVVSSLIPALRAGKVSPVEAMRQYGVEPSDFEVRGIVKGQSSFGEKIPLKLAKRNMRRNLRTTIISVISMTMAATLFIAFSYFAANFDTERIARGVVKSDFSIRVASMYDDGPDEETIEEILSFEDVQTVAAAKFITGRLLTEWEDRDLDNKSFATFSTPEAGMRATIVDNSGMFMALLAYNDLGIELMKTKVISGSIDLTRATSEPVIIIDIENSNKHGIEAGDRVLLKTYYLNESMVQVPVASEFVVAAVVQELPSVVGYTVEGGILVAACSEKIIEVFRPENGNVHLTMMDYMDHYSYVDIYLRRGSDAEALESTIEEIADRYRNSTFISYSEYKKEAEDAISTLSTLVYGLIAIVGFIGICGITNTMNTTIILRRREFGILRAVGMTGKQLKAMLTYEGLIFGFISAISSVVLGLILSYTVYSLLRSEMSHLNWSIPWMGIVLAVAGAIGAGILTTLASSRKVTSLSITESIRTIE</sequence>
<dbReference type="EMBL" id="CP003532">
    <property type="protein sequence ID" value="AFK07405.1"/>
    <property type="molecule type" value="Genomic_DNA"/>
</dbReference>
<proteinExistence type="inferred from homology"/>
<evidence type="ECO:0000259" key="9">
    <source>
        <dbReference type="Pfam" id="PF12704"/>
    </source>
</evidence>